<dbReference type="EMBL" id="RWIS01000018">
    <property type="protein sequence ID" value="RSK24222.1"/>
    <property type="molecule type" value="Genomic_DNA"/>
</dbReference>
<gene>
    <name evidence="1" type="ORF">EI290_20705</name>
</gene>
<dbReference type="AlphaFoldDB" id="A0A428IYP5"/>
<dbReference type="OrthoDB" id="121684at2"/>
<sequence>MAKFRKKPVVIEAEQYFSGKKIAGVEWAAVFAHEHPEGKSNTFRPVIRTLEGTMEVSEGDWVITGVKGEKYPCKPDIFAATYEPAE</sequence>
<name>A0A428IYP5_9BACT</name>
<evidence type="ECO:0000313" key="1">
    <source>
        <dbReference type="EMBL" id="RSK24222.1"/>
    </source>
</evidence>
<organism evidence="1 2">
    <name type="scientific">Hymenobacter metallilatus</name>
    <dbReference type="NCBI Taxonomy" id="2493666"/>
    <lineage>
        <taxon>Bacteria</taxon>
        <taxon>Pseudomonadati</taxon>
        <taxon>Bacteroidota</taxon>
        <taxon>Cytophagia</taxon>
        <taxon>Cytophagales</taxon>
        <taxon>Hymenobacteraceae</taxon>
        <taxon>Hymenobacter</taxon>
    </lineage>
</organism>
<accession>A0A428IYP5</accession>
<evidence type="ECO:0000313" key="2">
    <source>
        <dbReference type="Proteomes" id="UP000280066"/>
    </source>
</evidence>
<protein>
    <submittedName>
        <fullName evidence="1">Uncharacterized protein</fullName>
    </submittedName>
</protein>
<comment type="caution">
    <text evidence="1">The sequence shown here is derived from an EMBL/GenBank/DDBJ whole genome shotgun (WGS) entry which is preliminary data.</text>
</comment>
<keyword evidence="2" id="KW-1185">Reference proteome</keyword>
<proteinExistence type="predicted"/>
<dbReference type="Proteomes" id="UP000280066">
    <property type="component" value="Unassembled WGS sequence"/>
</dbReference>
<reference evidence="1 2" key="1">
    <citation type="submission" date="2018-12" db="EMBL/GenBank/DDBJ databases">
        <authorList>
            <person name="Feng G."/>
            <person name="Zhu H."/>
        </authorList>
    </citation>
    <scope>NUCLEOTIDE SEQUENCE [LARGE SCALE GENOMIC DNA]</scope>
    <source>
        <strain evidence="1 2">9PBR-2</strain>
    </source>
</reference>